<dbReference type="Proteomes" id="UP001558613">
    <property type="component" value="Unassembled WGS sequence"/>
</dbReference>
<gene>
    <name evidence="2" type="ORF">QQF64_030148</name>
</gene>
<proteinExistence type="predicted"/>
<evidence type="ECO:0000313" key="3">
    <source>
        <dbReference type="Proteomes" id="UP001558613"/>
    </source>
</evidence>
<feature type="compositionally biased region" description="Polar residues" evidence="1">
    <location>
        <begin position="54"/>
        <end position="66"/>
    </location>
</feature>
<feature type="region of interest" description="Disordered" evidence="1">
    <location>
        <begin position="38"/>
        <end position="81"/>
    </location>
</feature>
<dbReference type="EMBL" id="JAYMGO010000007">
    <property type="protein sequence ID" value="KAL1271132.1"/>
    <property type="molecule type" value="Genomic_DNA"/>
</dbReference>
<evidence type="ECO:0000313" key="2">
    <source>
        <dbReference type="EMBL" id="KAL1271132.1"/>
    </source>
</evidence>
<protein>
    <submittedName>
        <fullName evidence="2">Uncharacterized protein</fullName>
    </submittedName>
</protein>
<sequence length="81" mass="9190">MRFFFKKGREKHQRTDIKVQYSQGRALAFIARAEDLPLYQPNERGRGEALPTKHLSSISPHSSTQRAGLPELTDTLSTPSH</sequence>
<organism evidence="2 3">
    <name type="scientific">Cirrhinus molitorella</name>
    <name type="common">mud carp</name>
    <dbReference type="NCBI Taxonomy" id="172907"/>
    <lineage>
        <taxon>Eukaryota</taxon>
        <taxon>Metazoa</taxon>
        <taxon>Chordata</taxon>
        <taxon>Craniata</taxon>
        <taxon>Vertebrata</taxon>
        <taxon>Euteleostomi</taxon>
        <taxon>Actinopterygii</taxon>
        <taxon>Neopterygii</taxon>
        <taxon>Teleostei</taxon>
        <taxon>Ostariophysi</taxon>
        <taxon>Cypriniformes</taxon>
        <taxon>Cyprinidae</taxon>
        <taxon>Labeoninae</taxon>
        <taxon>Labeonini</taxon>
        <taxon>Cirrhinus</taxon>
    </lineage>
</organism>
<keyword evidence="3" id="KW-1185">Reference proteome</keyword>
<evidence type="ECO:0000256" key="1">
    <source>
        <dbReference type="SAM" id="MobiDB-lite"/>
    </source>
</evidence>
<accession>A0ABR3N2P8</accession>
<reference evidence="2 3" key="1">
    <citation type="submission" date="2023-09" db="EMBL/GenBank/DDBJ databases">
        <authorList>
            <person name="Wang M."/>
        </authorList>
    </citation>
    <scope>NUCLEOTIDE SEQUENCE [LARGE SCALE GENOMIC DNA]</scope>
    <source>
        <strain evidence="2">GT-2023</strain>
        <tissue evidence="2">Liver</tissue>
    </source>
</reference>
<comment type="caution">
    <text evidence="2">The sequence shown here is derived from an EMBL/GenBank/DDBJ whole genome shotgun (WGS) entry which is preliminary data.</text>
</comment>
<name>A0ABR3N2P8_9TELE</name>